<dbReference type="GO" id="GO:0016788">
    <property type="term" value="F:hydrolase activity, acting on ester bonds"/>
    <property type="evidence" value="ECO:0007669"/>
    <property type="project" value="InterPro"/>
</dbReference>
<sequence length="96" mass="10664">MAEYHHTSEPDSAKVKYPIYRQLTVQETVCCTASKTRGIGINYVPVKLEPCIVLRGKWLKLAGFATGQKIGITVNQDELIITPMITAKQTSKIAEE</sequence>
<evidence type="ECO:0000313" key="2">
    <source>
        <dbReference type="EMBL" id="WDE00633.1"/>
    </source>
</evidence>
<dbReference type="AlphaFoldDB" id="A0AAE9YTQ4"/>
<dbReference type="Proteomes" id="UP000032568">
    <property type="component" value="Chromosome"/>
</dbReference>
<dbReference type="Pfam" id="PF08845">
    <property type="entry name" value="SymE_toxin"/>
    <property type="match status" value="1"/>
</dbReference>
<organism evidence="2 3">
    <name type="scientific">Thalassomonas actiniarum</name>
    <dbReference type="NCBI Taxonomy" id="485447"/>
    <lineage>
        <taxon>Bacteria</taxon>
        <taxon>Pseudomonadati</taxon>
        <taxon>Pseudomonadota</taxon>
        <taxon>Gammaproteobacteria</taxon>
        <taxon>Alteromonadales</taxon>
        <taxon>Colwelliaceae</taxon>
        <taxon>Thalassomonas</taxon>
    </lineage>
</organism>
<reference evidence="2 3" key="1">
    <citation type="journal article" date="2015" name="Genome Announc.">
        <title>Draft Genome Sequences of Marine Isolates of Thalassomonas viridans and Thalassomonas actiniarum.</title>
        <authorList>
            <person name="Olonade I."/>
            <person name="van Zyl L.J."/>
            <person name="Trindade M."/>
        </authorList>
    </citation>
    <scope>NUCLEOTIDE SEQUENCE [LARGE SCALE GENOMIC DNA]</scope>
    <source>
        <strain evidence="2 3">A5K-106</strain>
    </source>
</reference>
<dbReference type="EMBL" id="CP059735">
    <property type="protein sequence ID" value="WDE00633.1"/>
    <property type="molecule type" value="Genomic_DNA"/>
</dbReference>
<keyword evidence="3" id="KW-1185">Reference proteome</keyword>
<gene>
    <name evidence="2" type="ORF">SG35_008360</name>
</gene>
<dbReference type="GO" id="GO:0005737">
    <property type="term" value="C:cytoplasm"/>
    <property type="evidence" value="ECO:0007669"/>
    <property type="project" value="InterPro"/>
</dbReference>
<accession>A0AAE9YTQ4</accession>
<protein>
    <submittedName>
        <fullName evidence="2">Type I addiction module toxin, SymE family</fullName>
    </submittedName>
</protein>
<proteinExistence type="predicted"/>
<dbReference type="GO" id="GO:0016070">
    <property type="term" value="P:RNA metabolic process"/>
    <property type="evidence" value="ECO:0007669"/>
    <property type="project" value="InterPro"/>
</dbReference>
<reference evidence="2 3" key="2">
    <citation type="journal article" date="2022" name="Mar. Drugs">
        <title>Bioassay-Guided Fractionation Leads to the Detection of Cholic Acid Generated by the Rare Thalassomonas sp.</title>
        <authorList>
            <person name="Pheiffer F."/>
            <person name="Schneider Y.K."/>
            <person name="Hansen E.H."/>
            <person name="Andersen J.H."/>
            <person name="Isaksson J."/>
            <person name="Busche T."/>
            <person name="R C."/>
            <person name="Kalinowski J."/>
            <person name="Zyl L.V."/>
            <person name="Trindade M."/>
        </authorList>
    </citation>
    <scope>NUCLEOTIDE SEQUENCE [LARGE SCALE GENOMIC DNA]</scope>
    <source>
        <strain evidence="2 3">A5K-106</strain>
    </source>
</reference>
<name>A0AAE9YTQ4_9GAMM</name>
<evidence type="ECO:0000259" key="1">
    <source>
        <dbReference type="Pfam" id="PF08845"/>
    </source>
</evidence>
<evidence type="ECO:0000313" key="3">
    <source>
        <dbReference type="Proteomes" id="UP000032568"/>
    </source>
</evidence>
<feature type="domain" description="Toxin SymE-like" evidence="1">
    <location>
        <begin position="43"/>
        <end position="83"/>
    </location>
</feature>
<dbReference type="GO" id="GO:0003723">
    <property type="term" value="F:RNA binding"/>
    <property type="evidence" value="ECO:0007669"/>
    <property type="project" value="InterPro"/>
</dbReference>
<dbReference type="RefSeq" id="WP_044830795.1">
    <property type="nucleotide sequence ID" value="NZ_CP059735.1"/>
</dbReference>
<dbReference type="InterPro" id="IPR014944">
    <property type="entry name" value="Toxin_SymE-like"/>
</dbReference>
<dbReference type="KEGG" id="tact:SG35_008360"/>